<feature type="domain" description="Dendritic cell-specific transmembrane protein-like" evidence="7">
    <location>
        <begin position="382"/>
        <end position="572"/>
    </location>
</feature>
<keyword evidence="2 6" id="KW-0812">Transmembrane</keyword>
<feature type="compositionally biased region" description="Polar residues" evidence="5">
    <location>
        <begin position="730"/>
        <end position="752"/>
    </location>
</feature>
<evidence type="ECO:0000256" key="3">
    <source>
        <dbReference type="ARBA" id="ARBA00022989"/>
    </source>
</evidence>
<dbReference type="InterPro" id="IPR051856">
    <property type="entry name" value="CSR-E3_Ligase_Protein"/>
</dbReference>
<evidence type="ECO:0000256" key="5">
    <source>
        <dbReference type="SAM" id="MobiDB-lite"/>
    </source>
</evidence>
<feature type="transmembrane region" description="Helical" evidence="6">
    <location>
        <begin position="124"/>
        <end position="142"/>
    </location>
</feature>
<dbReference type="Pfam" id="PF07782">
    <property type="entry name" value="DC_STAMP"/>
    <property type="match status" value="1"/>
</dbReference>
<evidence type="ECO:0000259" key="8">
    <source>
        <dbReference type="Pfam" id="PF26037"/>
    </source>
</evidence>
<feature type="transmembrane region" description="Helical" evidence="6">
    <location>
        <begin position="349"/>
        <end position="367"/>
    </location>
</feature>
<feature type="transmembrane region" description="Helical" evidence="6">
    <location>
        <begin position="527"/>
        <end position="548"/>
    </location>
</feature>
<evidence type="ECO:0000256" key="2">
    <source>
        <dbReference type="ARBA" id="ARBA00022692"/>
    </source>
</evidence>
<gene>
    <name evidence="9" type="primary">DCST2_1</name>
    <name evidence="9" type="ORF">N1851_007022</name>
</gene>
<dbReference type="InterPro" id="IPR012858">
    <property type="entry name" value="DC_STAMP-like"/>
</dbReference>
<evidence type="ECO:0000313" key="9">
    <source>
        <dbReference type="EMBL" id="KAK0151669.1"/>
    </source>
</evidence>
<evidence type="ECO:0000256" key="1">
    <source>
        <dbReference type="ARBA" id="ARBA00004141"/>
    </source>
</evidence>
<dbReference type="PANTHER" id="PTHR21041:SF6">
    <property type="entry name" value="DC-STAMP DOMAIN-CONTAINING PROTEIN 2"/>
    <property type="match status" value="1"/>
</dbReference>
<feature type="transmembrane region" description="Helical" evidence="6">
    <location>
        <begin position="56"/>
        <end position="76"/>
    </location>
</feature>
<proteinExistence type="predicted"/>
<dbReference type="InterPro" id="IPR058842">
    <property type="entry name" value="DCST1_C"/>
</dbReference>
<dbReference type="PANTHER" id="PTHR21041">
    <property type="entry name" value="DENDRITIC CELL-SPECIFIC TRANSMEMBRANE PROTEIN"/>
    <property type="match status" value="1"/>
</dbReference>
<evidence type="ECO:0000259" key="7">
    <source>
        <dbReference type="Pfam" id="PF07782"/>
    </source>
</evidence>
<dbReference type="EMBL" id="JAOPHQ010001181">
    <property type="protein sequence ID" value="KAK0151669.1"/>
    <property type="molecule type" value="Genomic_DNA"/>
</dbReference>
<keyword evidence="10" id="KW-1185">Reference proteome</keyword>
<dbReference type="Pfam" id="PF26039">
    <property type="entry name" value="Dcst2"/>
    <property type="match status" value="1"/>
</dbReference>
<feature type="domain" description="E3 ubiquitin-protein ligase DCST1-like C-terminal" evidence="8">
    <location>
        <begin position="632"/>
        <end position="675"/>
    </location>
</feature>
<dbReference type="Proteomes" id="UP001174136">
    <property type="component" value="Unassembled WGS sequence"/>
</dbReference>
<feature type="transmembrane region" description="Helical" evidence="6">
    <location>
        <begin position="82"/>
        <end position="103"/>
    </location>
</feature>
<accession>A0AA47N4F7</accession>
<keyword evidence="4 6" id="KW-0472">Membrane</keyword>
<evidence type="ECO:0000256" key="4">
    <source>
        <dbReference type="ARBA" id="ARBA00023136"/>
    </source>
</evidence>
<comment type="caution">
    <text evidence="9">The sequence shown here is derived from an EMBL/GenBank/DDBJ whole genome shotgun (WGS) entry which is preliminary data.</text>
</comment>
<dbReference type="GO" id="GO:0016020">
    <property type="term" value="C:membrane"/>
    <property type="evidence" value="ECO:0007669"/>
    <property type="project" value="UniProtKB-SubCell"/>
</dbReference>
<name>A0AA47N4F7_MERPO</name>
<comment type="subcellular location">
    <subcellularLocation>
        <location evidence="1">Membrane</location>
        <topology evidence="1">Multi-pass membrane protein</topology>
    </subcellularLocation>
</comment>
<dbReference type="Pfam" id="PF26037">
    <property type="entry name" value="zf-RING_DCST1_C"/>
    <property type="match status" value="1"/>
</dbReference>
<evidence type="ECO:0000256" key="6">
    <source>
        <dbReference type="SAM" id="Phobius"/>
    </source>
</evidence>
<feature type="region of interest" description="Disordered" evidence="5">
    <location>
        <begin position="719"/>
        <end position="752"/>
    </location>
</feature>
<keyword evidence="3 6" id="KW-1133">Transmembrane helix</keyword>
<protein>
    <submittedName>
        <fullName evidence="9">DC-STAMP domain-containing protein 2</fullName>
    </submittedName>
</protein>
<reference evidence="9" key="1">
    <citation type="journal article" date="2023" name="Front. Mar. Sci.">
        <title>A new Merluccius polli reference genome to investigate the effects of global change in West African waters.</title>
        <authorList>
            <person name="Mateo J.L."/>
            <person name="Blanco-Fernandez C."/>
            <person name="Garcia-Vazquez E."/>
            <person name="Machado-Schiaffino G."/>
        </authorList>
    </citation>
    <scope>NUCLEOTIDE SEQUENCE</scope>
    <source>
        <strain evidence="9">C29</strain>
        <tissue evidence="9">Fin</tissue>
    </source>
</reference>
<organism evidence="9 10">
    <name type="scientific">Merluccius polli</name>
    <name type="common">Benguela hake</name>
    <name type="synonym">Merluccius cadenati</name>
    <dbReference type="NCBI Taxonomy" id="89951"/>
    <lineage>
        <taxon>Eukaryota</taxon>
        <taxon>Metazoa</taxon>
        <taxon>Chordata</taxon>
        <taxon>Craniata</taxon>
        <taxon>Vertebrata</taxon>
        <taxon>Euteleostomi</taxon>
        <taxon>Actinopterygii</taxon>
        <taxon>Neopterygii</taxon>
        <taxon>Teleostei</taxon>
        <taxon>Neoteleostei</taxon>
        <taxon>Acanthomorphata</taxon>
        <taxon>Zeiogadaria</taxon>
        <taxon>Gadariae</taxon>
        <taxon>Gadiformes</taxon>
        <taxon>Gadoidei</taxon>
        <taxon>Merlucciidae</taxon>
        <taxon>Merluccius</taxon>
    </lineage>
</organism>
<sequence length="752" mass="83580">MWSRSAVHRDDTVFYHFSPLKRADRVKTSRRLRCSKHRRRGQRQVKGQLGEAGKSLAGFLCGLLLASLYGSTVLLLQGGELWFCVYSTATLALLASFSMGLSASARANVMLMLPMLLSAKGRRVVVFFIMVLLLSGPLANILQNFERAADSLVCGAELAQNHTQEAMQRSASPLMPVLDSIRELTSNARSVAGRVHHFIQALTDNTRHIARTLKNVLHFLVDIGDVCNDKMGRPYRKCTTLFNEARDDCTELLGIFNFLCDIIDGFRPFCGLARAGQLFCVIPSYIAQHLKKRLAAPAVAAFERMKKEFEFSVQADVTFDLDVDSSRSLHQASQDILDKVSLEVRRFQGWAHLLPYLGLLLLGLAYFQAARYRQQYLHQDDFDNVFITEEFVELDERGASEGQSSILPLNRRESGIYITSVWGCLTRREQQGAVIRLLSSLRHAAPGGLLLLLDLLVSWSLHLLLDLTHSDVIARPPVLVGVEVKGEGYAADIFKDVVAAFNVLQTGNITVLSRKCLVKPSAPNYSTYLLIGVLYGLSMLLTVTGSYFQRFRRLICAYYYPAREHERILFLHTHIRDQRRILGNALRSSVTRTTDNRGGGGEGGAEEQFLSLVFRVPGASHLSRLLGGSAVTCLTCLEKGVEPDMVTCPLLQCKALYCRCCSQMLGNICVLCSRPLTFLQDQEEERDSSDEEHWELRTRLSMVGCSGSSDSSCSFINMPCDDQSSDPDRTSSLQSASDLSFHSAVSESTAGP</sequence>
<evidence type="ECO:0000313" key="10">
    <source>
        <dbReference type="Proteomes" id="UP001174136"/>
    </source>
</evidence>
<dbReference type="AlphaFoldDB" id="A0AA47N4F7"/>